<dbReference type="CDD" id="cd00156">
    <property type="entry name" value="REC"/>
    <property type="match status" value="1"/>
</dbReference>
<dbReference type="Pfam" id="PF08448">
    <property type="entry name" value="PAS_4"/>
    <property type="match status" value="3"/>
</dbReference>
<dbReference type="SUPFAM" id="SSF55874">
    <property type="entry name" value="ATPase domain of HSP90 chaperone/DNA topoisomerase II/histidine kinase"/>
    <property type="match status" value="1"/>
</dbReference>
<dbReference type="PROSITE" id="PS50109">
    <property type="entry name" value="HIS_KIN"/>
    <property type="match status" value="1"/>
</dbReference>
<dbReference type="AlphaFoldDB" id="A0A212S6L4"/>
<dbReference type="PRINTS" id="PR00344">
    <property type="entry name" value="BCTRLSENSOR"/>
</dbReference>
<dbReference type="GO" id="GO:0005886">
    <property type="term" value="C:plasma membrane"/>
    <property type="evidence" value="ECO:0007669"/>
    <property type="project" value="UniProtKB-SubCell"/>
</dbReference>
<dbReference type="PROSITE" id="PS50110">
    <property type="entry name" value="RESPONSE_REGULATORY"/>
    <property type="match status" value="1"/>
</dbReference>
<dbReference type="InterPro" id="IPR013656">
    <property type="entry name" value="PAS_4"/>
</dbReference>
<evidence type="ECO:0000256" key="11">
    <source>
        <dbReference type="ARBA" id="ARBA00022777"/>
    </source>
</evidence>
<dbReference type="PANTHER" id="PTHR43304:SF1">
    <property type="entry name" value="PAC DOMAIN-CONTAINING PROTEIN"/>
    <property type="match status" value="1"/>
</dbReference>
<accession>A0A212S6L4</accession>
<dbReference type="Pfam" id="PF00072">
    <property type="entry name" value="Response_reg"/>
    <property type="match status" value="1"/>
</dbReference>
<evidence type="ECO:0000256" key="2">
    <source>
        <dbReference type="ARBA" id="ARBA00004429"/>
    </source>
</evidence>
<dbReference type="InterPro" id="IPR052162">
    <property type="entry name" value="Sensor_kinase/Photoreceptor"/>
</dbReference>
<keyword evidence="4" id="KW-1003">Cell membrane</keyword>
<keyword evidence="9" id="KW-0677">Repeat</keyword>
<dbReference type="FunFam" id="2.10.70.100:FF:000001">
    <property type="entry name" value="Sensory transduction histidine kinase"/>
    <property type="match status" value="1"/>
</dbReference>
<dbReference type="Pfam" id="PF08447">
    <property type="entry name" value="PAS_3"/>
    <property type="match status" value="3"/>
</dbReference>
<keyword evidence="8" id="KW-0812">Transmembrane</keyword>
<keyword evidence="6 14" id="KW-0597">Phosphoprotein</keyword>
<dbReference type="SMART" id="SM00086">
    <property type="entry name" value="PAC"/>
    <property type="match status" value="6"/>
</dbReference>
<evidence type="ECO:0000256" key="9">
    <source>
        <dbReference type="ARBA" id="ARBA00022737"/>
    </source>
</evidence>
<organism evidence="19 20">
    <name type="scientific">Rhodoblastus acidophilus</name>
    <name type="common">Rhodopseudomonas acidophila</name>
    <dbReference type="NCBI Taxonomy" id="1074"/>
    <lineage>
        <taxon>Bacteria</taxon>
        <taxon>Pseudomonadati</taxon>
        <taxon>Pseudomonadota</taxon>
        <taxon>Alphaproteobacteria</taxon>
        <taxon>Hyphomicrobiales</taxon>
        <taxon>Rhodoblastaceae</taxon>
        <taxon>Rhodoblastus</taxon>
    </lineage>
</organism>
<evidence type="ECO:0000256" key="10">
    <source>
        <dbReference type="ARBA" id="ARBA00022741"/>
    </source>
</evidence>
<feature type="domain" description="PAC" evidence="18">
    <location>
        <begin position="717"/>
        <end position="769"/>
    </location>
</feature>
<dbReference type="Pfam" id="PF02518">
    <property type="entry name" value="HATPase_c"/>
    <property type="match status" value="1"/>
</dbReference>
<evidence type="ECO:0000256" key="12">
    <source>
        <dbReference type="ARBA" id="ARBA00022989"/>
    </source>
</evidence>
<dbReference type="SMART" id="SM00091">
    <property type="entry name" value="PAS"/>
    <property type="match status" value="6"/>
</dbReference>
<keyword evidence="7" id="KW-0808">Transferase</keyword>
<dbReference type="InterPro" id="IPR036097">
    <property type="entry name" value="HisK_dim/P_sf"/>
</dbReference>
<keyword evidence="13" id="KW-0472">Membrane</keyword>
<dbReference type="InterPro" id="IPR004358">
    <property type="entry name" value="Sig_transdc_His_kin-like_C"/>
</dbReference>
<keyword evidence="5" id="KW-0997">Cell inner membrane</keyword>
<dbReference type="NCBIfam" id="TIGR00229">
    <property type="entry name" value="sensory_box"/>
    <property type="match status" value="5"/>
</dbReference>
<feature type="domain" description="PAS" evidence="17">
    <location>
        <begin position="641"/>
        <end position="713"/>
    </location>
</feature>
<dbReference type="Pfam" id="PF00512">
    <property type="entry name" value="HisKA"/>
    <property type="match status" value="1"/>
</dbReference>
<dbReference type="InterPro" id="IPR035965">
    <property type="entry name" value="PAS-like_dom_sf"/>
</dbReference>
<dbReference type="Gene3D" id="1.10.287.130">
    <property type="match status" value="1"/>
</dbReference>
<dbReference type="SUPFAM" id="SSF47384">
    <property type="entry name" value="Homodimeric domain of signal transducing histidine kinase"/>
    <property type="match status" value="1"/>
</dbReference>
<evidence type="ECO:0000256" key="13">
    <source>
        <dbReference type="ARBA" id="ARBA00023136"/>
    </source>
</evidence>
<dbReference type="InterPro" id="IPR001789">
    <property type="entry name" value="Sig_transdc_resp-reg_receiver"/>
</dbReference>
<dbReference type="InterPro" id="IPR000014">
    <property type="entry name" value="PAS"/>
</dbReference>
<dbReference type="PANTHER" id="PTHR43304">
    <property type="entry name" value="PHYTOCHROME-LIKE PROTEIN CPH1"/>
    <property type="match status" value="1"/>
</dbReference>
<dbReference type="FunFam" id="3.30.565.10:FF:000049">
    <property type="entry name" value="Two-component sensor histidine kinase"/>
    <property type="match status" value="1"/>
</dbReference>
<dbReference type="CDD" id="cd00082">
    <property type="entry name" value="HisKA"/>
    <property type="match status" value="1"/>
</dbReference>
<dbReference type="InterPro" id="IPR000700">
    <property type="entry name" value="PAS-assoc_C"/>
</dbReference>
<dbReference type="GO" id="GO:0000155">
    <property type="term" value="F:phosphorelay sensor kinase activity"/>
    <property type="evidence" value="ECO:0007669"/>
    <property type="project" value="InterPro"/>
</dbReference>
<dbReference type="SUPFAM" id="SSF55785">
    <property type="entry name" value="PYP-like sensor domain (PAS domain)"/>
    <property type="match status" value="6"/>
</dbReference>
<evidence type="ECO:0000256" key="5">
    <source>
        <dbReference type="ARBA" id="ARBA00022519"/>
    </source>
</evidence>
<feature type="modified residue" description="4-aspartylphosphate" evidence="14">
    <location>
        <position position="1070"/>
    </location>
</feature>
<dbReference type="PROSITE" id="PS50113">
    <property type="entry name" value="PAC"/>
    <property type="match status" value="6"/>
</dbReference>
<evidence type="ECO:0000256" key="8">
    <source>
        <dbReference type="ARBA" id="ARBA00022692"/>
    </source>
</evidence>
<evidence type="ECO:0000313" key="20">
    <source>
        <dbReference type="Proteomes" id="UP000198418"/>
    </source>
</evidence>
<evidence type="ECO:0000259" key="16">
    <source>
        <dbReference type="PROSITE" id="PS50110"/>
    </source>
</evidence>
<name>A0A212S6L4_RHOAC</name>
<dbReference type="SMART" id="SM00388">
    <property type="entry name" value="HisKA"/>
    <property type="match status" value="1"/>
</dbReference>
<dbReference type="Gene3D" id="2.10.70.100">
    <property type="match status" value="2"/>
</dbReference>
<dbReference type="RefSeq" id="WP_088522058.1">
    <property type="nucleotide sequence ID" value="NZ_FYDG01000014.1"/>
</dbReference>
<dbReference type="Gene3D" id="3.40.50.2300">
    <property type="match status" value="1"/>
</dbReference>
<keyword evidence="20" id="KW-1185">Reference proteome</keyword>
<dbReference type="SUPFAM" id="SSF52172">
    <property type="entry name" value="CheY-like"/>
    <property type="match status" value="1"/>
</dbReference>
<evidence type="ECO:0000256" key="14">
    <source>
        <dbReference type="PROSITE-ProRule" id="PRU00169"/>
    </source>
</evidence>
<dbReference type="InterPro" id="IPR003661">
    <property type="entry name" value="HisK_dim/P_dom"/>
</dbReference>
<evidence type="ECO:0000256" key="4">
    <source>
        <dbReference type="ARBA" id="ARBA00022475"/>
    </source>
</evidence>
<dbReference type="InterPro" id="IPR013655">
    <property type="entry name" value="PAS_fold_3"/>
</dbReference>
<evidence type="ECO:0000259" key="15">
    <source>
        <dbReference type="PROSITE" id="PS50109"/>
    </source>
</evidence>
<evidence type="ECO:0000256" key="1">
    <source>
        <dbReference type="ARBA" id="ARBA00000085"/>
    </source>
</evidence>
<gene>
    <name evidence="19" type="ORF">SAMN06265338_1145</name>
</gene>
<comment type="subcellular location">
    <subcellularLocation>
        <location evidence="2">Cell inner membrane</location>
        <topology evidence="2">Multi-pass membrane protein</topology>
    </subcellularLocation>
</comment>
<dbReference type="Gene3D" id="3.30.450.20">
    <property type="entry name" value="PAS domain"/>
    <property type="match status" value="6"/>
</dbReference>
<feature type="domain" description="PAC" evidence="18">
    <location>
        <begin position="214"/>
        <end position="267"/>
    </location>
</feature>
<protein>
    <recommendedName>
        <fullName evidence="3">histidine kinase</fullName>
        <ecNumber evidence="3">2.7.13.3</ecNumber>
    </recommendedName>
</protein>
<dbReference type="SMART" id="SM00387">
    <property type="entry name" value="HATPase_c"/>
    <property type="match status" value="1"/>
</dbReference>
<feature type="domain" description="PAC" evidence="18">
    <location>
        <begin position="91"/>
        <end position="143"/>
    </location>
</feature>
<feature type="domain" description="Histidine kinase" evidence="15">
    <location>
        <begin position="787"/>
        <end position="1001"/>
    </location>
</feature>
<evidence type="ECO:0000256" key="6">
    <source>
        <dbReference type="ARBA" id="ARBA00022553"/>
    </source>
</evidence>
<evidence type="ECO:0000313" key="19">
    <source>
        <dbReference type="EMBL" id="SNB80865.1"/>
    </source>
</evidence>
<dbReference type="OrthoDB" id="9764438at2"/>
<dbReference type="PROSITE" id="PS50112">
    <property type="entry name" value="PAS"/>
    <property type="match status" value="2"/>
</dbReference>
<dbReference type="InterPro" id="IPR011006">
    <property type="entry name" value="CheY-like_superfamily"/>
</dbReference>
<comment type="catalytic activity">
    <reaction evidence="1">
        <text>ATP + protein L-histidine = ADP + protein N-phospho-L-histidine.</text>
        <dbReference type="EC" id="2.7.13.3"/>
    </reaction>
</comment>
<keyword evidence="12" id="KW-1133">Transmembrane helix</keyword>
<feature type="domain" description="PAS" evidence="17">
    <location>
        <begin position="264"/>
        <end position="318"/>
    </location>
</feature>
<feature type="domain" description="Response regulatory" evidence="16">
    <location>
        <begin position="1019"/>
        <end position="1136"/>
    </location>
</feature>
<dbReference type="EMBL" id="FYDG01000014">
    <property type="protein sequence ID" value="SNB80865.1"/>
    <property type="molecule type" value="Genomic_DNA"/>
</dbReference>
<dbReference type="InterPro" id="IPR005467">
    <property type="entry name" value="His_kinase_dom"/>
</dbReference>
<dbReference type="CDD" id="cd00130">
    <property type="entry name" value="PAS"/>
    <property type="match status" value="4"/>
</dbReference>
<feature type="domain" description="PAC" evidence="18">
    <location>
        <begin position="465"/>
        <end position="517"/>
    </location>
</feature>
<dbReference type="InterPro" id="IPR003594">
    <property type="entry name" value="HATPase_dom"/>
</dbReference>
<evidence type="ECO:0000259" key="17">
    <source>
        <dbReference type="PROSITE" id="PS50112"/>
    </source>
</evidence>
<dbReference type="GO" id="GO:0000166">
    <property type="term" value="F:nucleotide binding"/>
    <property type="evidence" value="ECO:0007669"/>
    <property type="project" value="UniProtKB-KW"/>
</dbReference>
<reference evidence="20" key="1">
    <citation type="submission" date="2017-06" db="EMBL/GenBank/DDBJ databases">
        <authorList>
            <person name="Varghese N."/>
            <person name="Submissions S."/>
        </authorList>
    </citation>
    <scope>NUCLEOTIDE SEQUENCE [LARGE SCALE GENOMIC DNA]</scope>
    <source>
        <strain evidence="20">DSM 137</strain>
    </source>
</reference>
<evidence type="ECO:0000259" key="18">
    <source>
        <dbReference type="PROSITE" id="PS50113"/>
    </source>
</evidence>
<dbReference type="InterPro" id="IPR001610">
    <property type="entry name" value="PAC"/>
</dbReference>
<evidence type="ECO:0000256" key="3">
    <source>
        <dbReference type="ARBA" id="ARBA00012438"/>
    </source>
</evidence>
<evidence type="ECO:0000256" key="7">
    <source>
        <dbReference type="ARBA" id="ARBA00022679"/>
    </source>
</evidence>
<proteinExistence type="predicted"/>
<keyword evidence="10" id="KW-0547">Nucleotide-binding</keyword>
<dbReference type="SMART" id="SM00448">
    <property type="entry name" value="REC"/>
    <property type="match status" value="1"/>
</dbReference>
<feature type="domain" description="PAC" evidence="18">
    <location>
        <begin position="337"/>
        <end position="389"/>
    </location>
</feature>
<dbReference type="EC" id="2.7.13.3" evidence="3"/>
<dbReference type="Proteomes" id="UP000198418">
    <property type="component" value="Unassembled WGS sequence"/>
</dbReference>
<dbReference type="InterPro" id="IPR036890">
    <property type="entry name" value="HATPase_C_sf"/>
</dbReference>
<dbReference type="Gene3D" id="3.30.565.10">
    <property type="entry name" value="Histidine kinase-like ATPase, C-terminal domain"/>
    <property type="match status" value="1"/>
</dbReference>
<keyword evidence="11" id="KW-0418">Kinase</keyword>
<sequence>MPESVKAKTLTMFSLEDSLQAALDIAHMGAWGWDETTGEKIWPAQTKAIFGLQPEVEMTRDLFVSLLHPDDVPRYRDAWAAAMNPAGGRIYELTYRICRANDGAERWIHSKARVEFDGASPVHVLGALRDITEEQATTARLRESEQQLSLFIEHAPASIAMFDRTMRYLAASARWNSDYGLAHTPVGRSHYDVFPEISEAWKAVHRRCLAGAVENCDGEMFARADGSAPWIKWEVRPWRDERDEIGGIIISSEDITARKEAEALSVHLAAIVASSTDAIISKSLDGEIMSWNAGAARLFGHAAQDMVGRPLARIIPPEWMQDENRILARLRVGERIENYETQRLTSDGRRLDVSLTISPVRDAAGKIIGASKIARDITERKRMERALRESEERLRFALSGAQAAAWQWNLATGELIWSPECAALFGRDPHALARYELWRDCLHSEDLAPTERLLQGIIARREPEYRAEYRVILPSGDIRWLSSLGRIEYDADGAPARMSGINLDITEQKRAQDAVREREQRLTAFLENSSVFAWLKDENGRYQLLNRNFQRRLGNHFQLGKTDHELWPQAIADQFVKNDRAVLAAGQVMEVVEAAQDSDGGLIWCHVNKFSYRDGAGRRFVGGLGVDITARIKAEAALHDSEALFRAVFEQSAVGVAIGSASADGGFLRVNPRFSAMLGYDDDELIGRTFQDVTHPDDRETNLRHVNAILAGEVDTYRMEKRYLRQDGAPVWVDVAMALVRDTKGAPAFFIGTFIDISARKTSEQALLLAKAEAERADLAKSKFLAAASHDLRQPVQSLTLLLSVIERQVADKPKAANMVEMAKASMASLNGMLTGILDISRLDAGVITPVAASVDVGDLVDRLAREYATRAEAVGLELRHATRALRAHTDGSLLERILRNLIENALRFTEEGGVLIGARQRGERVRLDIIDTGIGIPAEQQTEIFEEFRQLGNPARDSSRGLGLGLAIVSRLACLLGAEVQVASRVGRGARFSLFLPLDRSTPPRARATPAIEDAGGRILIIEDNSGIRQAYEIMLKEWGYETLSAGDGEEALALAAQSKWEFDAIIADHRLGPGLTGNAAAAEIARQAGRAFPTMLVTGDTDEERLTEISASGFALLHKPVAADDLRRALASLLGVTAGLKAQHAG</sequence>
<feature type="domain" description="PAC" evidence="18">
    <location>
        <begin position="587"/>
        <end position="640"/>
    </location>
</feature>